<feature type="compositionally biased region" description="Low complexity" evidence="1">
    <location>
        <begin position="117"/>
        <end position="126"/>
    </location>
</feature>
<gene>
    <name evidence="2" type="ORF">AVDCRST_MAG45-2445</name>
</gene>
<evidence type="ECO:0000256" key="1">
    <source>
        <dbReference type="SAM" id="MobiDB-lite"/>
    </source>
</evidence>
<organism evidence="2">
    <name type="scientific">uncultured Solirubrobacterales bacterium</name>
    <dbReference type="NCBI Taxonomy" id="768556"/>
    <lineage>
        <taxon>Bacteria</taxon>
        <taxon>Bacillati</taxon>
        <taxon>Actinomycetota</taxon>
        <taxon>Thermoleophilia</taxon>
        <taxon>Solirubrobacterales</taxon>
        <taxon>environmental samples</taxon>
    </lineage>
</organism>
<feature type="region of interest" description="Disordered" evidence="1">
    <location>
        <begin position="217"/>
        <end position="317"/>
    </location>
</feature>
<feature type="compositionally biased region" description="Basic residues" evidence="1">
    <location>
        <begin position="271"/>
        <end position="280"/>
    </location>
</feature>
<feature type="compositionally biased region" description="Basic residues" evidence="1">
    <location>
        <begin position="230"/>
        <end position="251"/>
    </location>
</feature>
<feature type="compositionally biased region" description="Basic and acidic residues" evidence="1">
    <location>
        <begin position="76"/>
        <end position="88"/>
    </location>
</feature>
<accession>A0A6J4TD84</accession>
<feature type="region of interest" description="Disordered" evidence="1">
    <location>
        <begin position="151"/>
        <end position="203"/>
    </location>
</feature>
<feature type="compositionally biased region" description="Basic and acidic residues" evidence="1">
    <location>
        <begin position="283"/>
        <end position="306"/>
    </location>
</feature>
<name>A0A6J4TD84_9ACTN</name>
<feature type="compositionally biased region" description="Basic and acidic residues" evidence="1">
    <location>
        <begin position="257"/>
        <end position="270"/>
    </location>
</feature>
<protein>
    <submittedName>
        <fullName evidence="2">Phosphate transport system permease protein PstC</fullName>
    </submittedName>
</protein>
<feature type="compositionally biased region" description="Basic residues" evidence="1">
    <location>
        <begin position="183"/>
        <end position="203"/>
    </location>
</feature>
<sequence>GSSVRSSRRRSAPEPDSGADPAVRGRERDQGASVRGRPDLGRDDRRHRRLPGRGDHRVLLAGRDLRVPARYQVDPAGRRRSEVVRRPPADLGHALSDRARADRRRAARPRLRGLPGGVRLAAGAPRHQAGARAPGRNPDHRARLLRADLHHTRAAPGHPRDRGPDLQRPVRGPRPRRADPAGRRHARRRLAARRARLAARGRVRARRLEAAGRAARGLPGCALGDSGRPGARRLARDRRDRRRARGRRRQRQPGNRSPRELPEHGCVHRPDRARRHRRPVGRVPDHLRRGHDPVRHDADPQRDLHPLRASLPAGLRM</sequence>
<feature type="compositionally biased region" description="Basic residues" evidence="1">
    <location>
        <begin position="101"/>
        <end position="111"/>
    </location>
</feature>
<proteinExistence type="predicted"/>
<feature type="non-terminal residue" evidence="2">
    <location>
        <position position="1"/>
    </location>
</feature>
<dbReference type="AlphaFoldDB" id="A0A6J4TD84"/>
<feature type="compositionally biased region" description="Basic and acidic residues" evidence="1">
    <location>
        <begin position="23"/>
        <end position="44"/>
    </location>
</feature>
<reference evidence="2" key="1">
    <citation type="submission" date="2020-02" db="EMBL/GenBank/DDBJ databases">
        <authorList>
            <person name="Meier V. D."/>
        </authorList>
    </citation>
    <scope>NUCLEOTIDE SEQUENCE</scope>
    <source>
        <strain evidence="2">AVDCRST_MAG45</strain>
    </source>
</reference>
<feature type="region of interest" description="Disordered" evidence="1">
    <location>
        <begin position="1"/>
        <end position="139"/>
    </location>
</feature>
<feature type="non-terminal residue" evidence="2">
    <location>
        <position position="317"/>
    </location>
</feature>
<feature type="compositionally biased region" description="Basic and acidic residues" evidence="1">
    <location>
        <begin position="52"/>
        <end position="67"/>
    </location>
</feature>
<feature type="compositionally biased region" description="Basic residues" evidence="1">
    <location>
        <begin position="1"/>
        <end position="10"/>
    </location>
</feature>
<dbReference type="EMBL" id="CADCVU010000211">
    <property type="protein sequence ID" value="CAA9520085.1"/>
    <property type="molecule type" value="Genomic_DNA"/>
</dbReference>
<evidence type="ECO:0000313" key="2">
    <source>
        <dbReference type="EMBL" id="CAA9520085.1"/>
    </source>
</evidence>